<evidence type="ECO:0000256" key="1">
    <source>
        <dbReference type="ARBA" id="ARBA00004339"/>
    </source>
</evidence>
<keyword evidence="4" id="KW-0472">Membrane</keyword>
<dbReference type="CDD" id="cd01009">
    <property type="entry name" value="PBP2_YfhD_N"/>
    <property type="match status" value="1"/>
</dbReference>
<gene>
    <name evidence="6" type="ORF">RZS28_19340</name>
</gene>
<dbReference type="Proteomes" id="UP001626536">
    <property type="component" value="Plasmid pRX1"/>
</dbReference>
<keyword evidence="6" id="KW-0614">Plasmid</keyword>
<comment type="similarity">
    <text evidence="2">Belongs to the virb1 family.</text>
</comment>
<comment type="subcellular location">
    <subcellularLocation>
        <location evidence="1">Cell outer membrane</location>
        <topology evidence="1">Peripheral membrane protein</topology>
    </subcellularLocation>
</comment>
<keyword evidence="4" id="KW-0998">Cell outer membrane</keyword>
<name>A0ABZ0HYF9_9HYPH</name>
<keyword evidence="3" id="KW-0732">Signal</keyword>
<reference evidence="6 7" key="1">
    <citation type="submission" date="2023-10" db="EMBL/GenBank/DDBJ databases">
        <title>Novel methanotroph of the genus Methylocapsa from a subarctic wetland.</title>
        <authorList>
            <person name="Belova S.E."/>
            <person name="Oshkin I.Y."/>
            <person name="Miroshnikov K."/>
            <person name="Dedysh S.N."/>
        </authorList>
    </citation>
    <scope>NUCLEOTIDE SEQUENCE [LARGE SCALE GENOMIC DNA]</scope>
    <source>
        <strain evidence="6 7">RX1</strain>
        <plasmid evidence="6 7">pRX1</plasmid>
    </source>
</reference>
<evidence type="ECO:0000259" key="5">
    <source>
        <dbReference type="SMART" id="SM00062"/>
    </source>
</evidence>
<organism evidence="6 7">
    <name type="scientific">Methylocapsa polymorpha</name>
    <dbReference type="NCBI Taxonomy" id="3080828"/>
    <lineage>
        <taxon>Bacteria</taxon>
        <taxon>Pseudomonadati</taxon>
        <taxon>Pseudomonadota</taxon>
        <taxon>Alphaproteobacteria</taxon>
        <taxon>Hyphomicrobiales</taxon>
        <taxon>Beijerinckiaceae</taxon>
        <taxon>Methylocapsa</taxon>
    </lineage>
</organism>
<proteinExistence type="inferred from homology"/>
<dbReference type="Gene3D" id="1.10.530.10">
    <property type="match status" value="1"/>
</dbReference>
<keyword evidence="7" id="KW-1185">Reference proteome</keyword>
<protein>
    <submittedName>
        <fullName evidence="6">Lytic transglycosylase F</fullName>
    </submittedName>
</protein>
<dbReference type="EMBL" id="CP136863">
    <property type="protein sequence ID" value="WOJ91619.1"/>
    <property type="molecule type" value="Genomic_DNA"/>
</dbReference>
<dbReference type="Pfam" id="PF00497">
    <property type="entry name" value="SBP_bac_3"/>
    <property type="match status" value="1"/>
</dbReference>
<feature type="domain" description="Solute-binding protein family 3/N-terminal" evidence="5">
    <location>
        <begin position="6"/>
        <end position="247"/>
    </location>
</feature>
<dbReference type="InterPro" id="IPR001638">
    <property type="entry name" value="Solute-binding_3/MltF_N"/>
</dbReference>
<dbReference type="RefSeq" id="WP_318655044.1">
    <property type="nucleotide sequence ID" value="NZ_CP136863.1"/>
</dbReference>
<dbReference type="Pfam" id="PF01464">
    <property type="entry name" value="SLT"/>
    <property type="match status" value="1"/>
</dbReference>
<dbReference type="InterPro" id="IPR008258">
    <property type="entry name" value="Transglycosylase_SLT_dom_1"/>
</dbReference>
<dbReference type="SMART" id="SM00062">
    <property type="entry name" value="PBPb"/>
    <property type="match status" value="1"/>
</dbReference>
<evidence type="ECO:0000256" key="2">
    <source>
        <dbReference type="ARBA" id="ARBA00009387"/>
    </source>
</evidence>
<dbReference type="SUPFAM" id="SSF53955">
    <property type="entry name" value="Lysozyme-like"/>
    <property type="match status" value="1"/>
</dbReference>
<evidence type="ECO:0000313" key="7">
    <source>
        <dbReference type="Proteomes" id="UP001626536"/>
    </source>
</evidence>
<geneLocation type="plasmid" evidence="6 7">
    <name>pRX1</name>
</geneLocation>
<evidence type="ECO:0000256" key="4">
    <source>
        <dbReference type="ARBA" id="ARBA00023237"/>
    </source>
</evidence>
<dbReference type="SUPFAM" id="SSF53850">
    <property type="entry name" value="Periplasmic binding protein-like II"/>
    <property type="match status" value="1"/>
</dbReference>
<sequence length="441" mass="49362">MLKRKTLRILVPYSKTLFFVDRGRQMGVAAEFGRALEEWINARYKFKTLRFHVTFLPTARDRLLQALSEGRGDAVIANLTITSQRLAVVDFVDPWLKDVKEILVTGPVSPKLGSIEDLSGREIHVRLSSSYADHLAKLSDVFLAKGLKPIVIAPIDENLEDEDLIEMVNAGLLPYVVVDDHKATIWTRIFPNAVPRSDLVVSEEGDVAWAIRKNSPELKSELNAFIREHRATTSFGSTIQRRYFVDKRIVKNALDADEARKFVAVIDLFRRYGAQYNFDYLMIAALAYQESQLDQSRRGEAGGVGLMQIKPSTAAGKLIGIAGVDRDPDRNVQAGCAYLRYLADTYVSDSAIDPVNRTLMSFAAYNAGPRNLRKFRAAAQQAGLDPNIWFNNVELGAAKVAGLTTVQYVSNIYMYYISYKLAGERLEAGRKARSDMGPENR</sequence>
<dbReference type="PANTHER" id="PTHR35936:SF19">
    <property type="entry name" value="AMINO-ACID-BINDING PROTEIN YXEM-RELATED"/>
    <property type="match status" value="1"/>
</dbReference>
<dbReference type="PANTHER" id="PTHR35936">
    <property type="entry name" value="MEMBRANE-BOUND LYTIC MUREIN TRANSGLYCOSYLASE F"/>
    <property type="match status" value="1"/>
</dbReference>
<dbReference type="InterPro" id="IPR023346">
    <property type="entry name" value="Lysozyme-like_dom_sf"/>
</dbReference>
<dbReference type="Gene3D" id="3.40.190.10">
    <property type="entry name" value="Periplasmic binding protein-like II"/>
    <property type="match status" value="2"/>
</dbReference>
<accession>A0ABZ0HYF9</accession>
<evidence type="ECO:0000256" key="3">
    <source>
        <dbReference type="ARBA" id="ARBA00022729"/>
    </source>
</evidence>
<evidence type="ECO:0000313" key="6">
    <source>
        <dbReference type="EMBL" id="WOJ91619.1"/>
    </source>
</evidence>